<evidence type="ECO:0000313" key="2">
    <source>
        <dbReference type="Proteomes" id="UP001499987"/>
    </source>
</evidence>
<comment type="caution">
    <text evidence="1">The sequence shown here is derived from an EMBL/GenBank/DDBJ whole genome shotgun (WGS) entry which is preliminary data.</text>
</comment>
<protein>
    <submittedName>
        <fullName evidence="1">Uncharacterized protein</fullName>
    </submittedName>
</protein>
<organism evidence="1 2">
    <name type="scientific">Kitasatospora arboriphila</name>
    <dbReference type="NCBI Taxonomy" id="258052"/>
    <lineage>
        <taxon>Bacteria</taxon>
        <taxon>Bacillati</taxon>
        <taxon>Actinomycetota</taxon>
        <taxon>Actinomycetes</taxon>
        <taxon>Kitasatosporales</taxon>
        <taxon>Streptomycetaceae</taxon>
        <taxon>Kitasatospora</taxon>
    </lineage>
</organism>
<dbReference type="RefSeq" id="WP_344624829.1">
    <property type="nucleotide sequence ID" value="NZ_BAAALD010000035.1"/>
</dbReference>
<name>A0ABN1TK02_9ACTN</name>
<evidence type="ECO:0000313" key="1">
    <source>
        <dbReference type="EMBL" id="GAA1090682.1"/>
    </source>
</evidence>
<dbReference type="EMBL" id="BAAALD010000035">
    <property type="protein sequence ID" value="GAA1090682.1"/>
    <property type="molecule type" value="Genomic_DNA"/>
</dbReference>
<gene>
    <name evidence="1" type="ORF">GCM10009663_37970</name>
</gene>
<accession>A0ABN1TK02</accession>
<reference evidence="1 2" key="1">
    <citation type="journal article" date="2019" name="Int. J. Syst. Evol. Microbiol.">
        <title>The Global Catalogue of Microorganisms (GCM) 10K type strain sequencing project: providing services to taxonomists for standard genome sequencing and annotation.</title>
        <authorList>
            <consortium name="The Broad Institute Genomics Platform"/>
            <consortium name="The Broad Institute Genome Sequencing Center for Infectious Disease"/>
            <person name="Wu L."/>
            <person name="Ma J."/>
        </authorList>
    </citation>
    <scope>NUCLEOTIDE SEQUENCE [LARGE SCALE GENOMIC DNA]</scope>
    <source>
        <strain evidence="1 2">JCM 13002</strain>
    </source>
</reference>
<sequence>MTDDHTITSDDTLPAAAITKLAELKDLACAALNLLLQLDRAVEQDRAAEYRPHDGVTRWWG</sequence>
<keyword evidence="2" id="KW-1185">Reference proteome</keyword>
<proteinExistence type="predicted"/>
<dbReference type="Proteomes" id="UP001499987">
    <property type="component" value="Unassembled WGS sequence"/>
</dbReference>